<gene>
    <name evidence="3" type="ORF">QRT05_13595</name>
</gene>
<keyword evidence="2" id="KW-0472">Membrane</keyword>
<name>A0ABT7SBQ7_9CELL</name>
<keyword evidence="4" id="KW-1185">Reference proteome</keyword>
<evidence type="ECO:0000313" key="4">
    <source>
        <dbReference type="Proteomes" id="UP001321453"/>
    </source>
</evidence>
<feature type="transmembrane region" description="Helical" evidence="2">
    <location>
        <begin position="86"/>
        <end position="109"/>
    </location>
</feature>
<evidence type="ECO:0000256" key="2">
    <source>
        <dbReference type="SAM" id="Phobius"/>
    </source>
</evidence>
<protein>
    <submittedName>
        <fullName evidence="3">Histidine kinase</fullName>
    </submittedName>
</protein>
<accession>A0ABT7SBQ7</accession>
<keyword evidence="2" id="KW-0812">Transmembrane</keyword>
<keyword evidence="3" id="KW-0808">Transferase</keyword>
<dbReference type="RefSeq" id="WP_289447837.1">
    <property type="nucleotide sequence ID" value="NZ_JAUCGR010000003.1"/>
</dbReference>
<organism evidence="3 4">
    <name type="scientific">Cellulomonas edaphi</name>
    <dbReference type="NCBI Taxonomy" id="3053468"/>
    <lineage>
        <taxon>Bacteria</taxon>
        <taxon>Bacillati</taxon>
        <taxon>Actinomycetota</taxon>
        <taxon>Actinomycetes</taxon>
        <taxon>Micrococcales</taxon>
        <taxon>Cellulomonadaceae</taxon>
        <taxon>Cellulomonas</taxon>
    </lineage>
</organism>
<feature type="transmembrane region" description="Helical" evidence="2">
    <location>
        <begin position="129"/>
        <end position="154"/>
    </location>
</feature>
<proteinExistence type="predicted"/>
<feature type="compositionally biased region" description="Low complexity" evidence="1">
    <location>
        <begin position="17"/>
        <end position="41"/>
    </location>
</feature>
<sequence length="166" mass="17047">MPTSPDRLPDDTDPLAAEHPVASAPEPAAEEPAARQQASEPSALSEPSTPATPGELPATQDEPPVPSEAELEATATPATVRRAPKFSAFITFGALGGMVLGLLLAVVIHPEKRLIADGTGFISFLDGEGAVRTVMVVAVGVVGAFVGGALAVRADRRSGPPRRRGR</sequence>
<dbReference type="EMBL" id="JAUCGR010000003">
    <property type="protein sequence ID" value="MDM7832369.1"/>
    <property type="molecule type" value="Genomic_DNA"/>
</dbReference>
<keyword evidence="2" id="KW-1133">Transmembrane helix</keyword>
<reference evidence="3 4" key="1">
    <citation type="submission" date="2023-06" db="EMBL/GenBank/DDBJ databases">
        <title>Cellulomonas sp. MW9 Whole genome sequence.</title>
        <authorList>
            <person name="Park S."/>
        </authorList>
    </citation>
    <scope>NUCLEOTIDE SEQUENCE [LARGE SCALE GENOMIC DNA]</scope>
    <source>
        <strain evidence="3 4">MW9</strain>
    </source>
</reference>
<dbReference type="Proteomes" id="UP001321453">
    <property type="component" value="Unassembled WGS sequence"/>
</dbReference>
<evidence type="ECO:0000256" key="1">
    <source>
        <dbReference type="SAM" id="MobiDB-lite"/>
    </source>
</evidence>
<keyword evidence="3" id="KW-0418">Kinase</keyword>
<feature type="region of interest" description="Disordered" evidence="1">
    <location>
        <begin position="1"/>
        <end position="78"/>
    </location>
</feature>
<evidence type="ECO:0000313" key="3">
    <source>
        <dbReference type="EMBL" id="MDM7832369.1"/>
    </source>
</evidence>
<comment type="caution">
    <text evidence="3">The sequence shown here is derived from an EMBL/GenBank/DDBJ whole genome shotgun (WGS) entry which is preliminary data.</text>
</comment>
<dbReference type="GO" id="GO:0016301">
    <property type="term" value="F:kinase activity"/>
    <property type="evidence" value="ECO:0007669"/>
    <property type="project" value="UniProtKB-KW"/>
</dbReference>